<dbReference type="AlphaFoldDB" id="A0A859DPA2"/>
<reference evidence="15 16" key="1">
    <citation type="submission" date="2019-11" db="EMBL/GenBank/DDBJ databases">
        <authorList>
            <person name="Ren C."/>
            <person name="Wang H."/>
            <person name="Xu Y."/>
        </authorList>
    </citation>
    <scope>NUCLEOTIDE SEQUENCE [LARGE SCALE GENOMIC DNA]</scope>
    <source>
        <strain evidence="15 16">LBM 19010</strain>
    </source>
</reference>
<dbReference type="Pfam" id="PF00005">
    <property type="entry name" value="ABC_tran"/>
    <property type="match status" value="2"/>
</dbReference>
<comment type="similarity">
    <text evidence="1">Belongs to the ABC transporter superfamily. ABCF family. Translational throttle EttA subfamily.</text>
</comment>
<organism evidence="15 16">
    <name type="scientific">Caproicibacterium lactatifermentans</name>
    <dbReference type="NCBI Taxonomy" id="2666138"/>
    <lineage>
        <taxon>Bacteria</taxon>
        <taxon>Bacillati</taxon>
        <taxon>Bacillota</taxon>
        <taxon>Clostridia</taxon>
        <taxon>Eubacteriales</taxon>
        <taxon>Oscillospiraceae</taxon>
        <taxon>Caproicibacterium</taxon>
    </lineage>
</organism>
<keyword evidence="2" id="KW-0963">Cytoplasm</keyword>
<keyword evidence="5" id="KW-0677">Repeat</keyword>
<evidence type="ECO:0000256" key="1">
    <source>
        <dbReference type="ARBA" id="ARBA00005868"/>
    </source>
</evidence>
<feature type="region of interest" description="Disordered" evidence="13">
    <location>
        <begin position="489"/>
        <end position="517"/>
    </location>
</feature>
<dbReference type="GO" id="GO:0000049">
    <property type="term" value="F:tRNA binding"/>
    <property type="evidence" value="ECO:0007669"/>
    <property type="project" value="UniProtKB-KW"/>
</dbReference>
<accession>A0A859DPA2</accession>
<dbReference type="GO" id="GO:0005524">
    <property type="term" value="F:ATP binding"/>
    <property type="evidence" value="ECO:0007669"/>
    <property type="project" value="UniProtKB-KW"/>
</dbReference>
<feature type="coiled-coil region" evidence="12">
    <location>
        <begin position="528"/>
        <end position="579"/>
    </location>
</feature>
<dbReference type="KEGG" id="clf:GJQ69_01980"/>
<dbReference type="SUPFAM" id="SSF52540">
    <property type="entry name" value="P-loop containing nucleoside triphosphate hydrolases"/>
    <property type="match status" value="2"/>
</dbReference>
<keyword evidence="11" id="KW-0648">Protein biosynthesis</keyword>
<dbReference type="Proteomes" id="UP000501316">
    <property type="component" value="Chromosome"/>
</dbReference>
<dbReference type="PROSITE" id="PS00211">
    <property type="entry name" value="ABC_TRANSPORTER_1"/>
    <property type="match status" value="1"/>
</dbReference>
<name>A0A859DPA2_9FIRM</name>
<dbReference type="Pfam" id="PF12848">
    <property type="entry name" value="ABC_tran_Xtn"/>
    <property type="match status" value="1"/>
</dbReference>
<keyword evidence="7" id="KW-0378">Hydrolase</keyword>
<evidence type="ECO:0000256" key="8">
    <source>
        <dbReference type="ARBA" id="ARBA00022840"/>
    </source>
</evidence>
<dbReference type="InterPro" id="IPR003439">
    <property type="entry name" value="ABC_transporter-like_ATP-bd"/>
</dbReference>
<evidence type="ECO:0000256" key="12">
    <source>
        <dbReference type="SAM" id="Coils"/>
    </source>
</evidence>
<dbReference type="FunFam" id="3.40.50.300:FF:000011">
    <property type="entry name" value="Putative ABC transporter ATP-binding component"/>
    <property type="match status" value="1"/>
</dbReference>
<dbReference type="Pfam" id="PF16326">
    <property type="entry name" value="ABC_tran_CTD"/>
    <property type="match status" value="1"/>
</dbReference>
<dbReference type="GO" id="GO:0019843">
    <property type="term" value="F:rRNA binding"/>
    <property type="evidence" value="ECO:0007669"/>
    <property type="project" value="UniProtKB-KW"/>
</dbReference>
<dbReference type="GO" id="GO:0006412">
    <property type="term" value="P:translation"/>
    <property type="evidence" value="ECO:0007669"/>
    <property type="project" value="UniProtKB-KW"/>
</dbReference>
<dbReference type="InterPro" id="IPR003593">
    <property type="entry name" value="AAA+_ATPase"/>
</dbReference>
<evidence type="ECO:0000256" key="10">
    <source>
        <dbReference type="ARBA" id="ARBA00022884"/>
    </source>
</evidence>
<evidence type="ECO:0000256" key="4">
    <source>
        <dbReference type="ARBA" id="ARBA00022730"/>
    </source>
</evidence>
<dbReference type="PANTHER" id="PTHR42855">
    <property type="entry name" value="ABC TRANSPORTER ATP-BINDING SUBUNIT"/>
    <property type="match status" value="1"/>
</dbReference>
<keyword evidence="10" id="KW-0694">RNA-binding</keyword>
<evidence type="ECO:0000256" key="6">
    <source>
        <dbReference type="ARBA" id="ARBA00022741"/>
    </source>
</evidence>
<dbReference type="InterPro" id="IPR027417">
    <property type="entry name" value="P-loop_NTPase"/>
</dbReference>
<dbReference type="Gene3D" id="1.10.287.380">
    <property type="entry name" value="Valyl-tRNA synthetase, C-terminal domain"/>
    <property type="match status" value="1"/>
</dbReference>
<dbReference type="GO" id="GO:0016887">
    <property type="term" value="F:ATP hydrolysis activity"/>
    <property type="evidence" value="ECO:0007669"/>
    <property type="project" value="InterPro"/>
</dbReference>
<evidence type="ECO:0000256" key="5">
    <source>
        <dbReference type="ARBA" id="ARBA00022737"/>
    </source>
</evidence>
<sequence>MLLSAEHISKNYGTKQLLQDASCYLNEKDKIGIIGINGTGKSTLLKILAGTETPDSGIVTVQRGACISFLPQNPEMDDSRTVLQQAMAQVSPSFPEVNEYEVKAILTKLGMNDCSTKIGTLSGGQKKRVALAATLSCPADILILDEPTNHLDSEMVMWLEDRLARFTGGLIMVTHDRYFLERVVNHITELSHGKLYTYEANYSKYLQMRMERQDMEQAGERKRQAFLRREYQWIMRGARARGTKSRGRIEKYNAVREQAAPVTDGQVQMVTMSSRLGKKLIELSDVSKSFDGSCVVSHFSYNVKRSDRIGIVGRNGAGKSTLMNLIAGRLQPDTGKVDIGSTVKIGYFTQEGKEMDSSQLVYDYISEIAGEVKTAEGTFSAAQMLERFLFTSDLQYTPIGRLSGGERRRLYLLGILVSAPNILLLDEPTNDLDIATLTILENYLTSFAGAVIAVSHDRYFLDKVAGSIFEVADGGDITCYNGSFSDYLEKRPAPPTEKKEHQPAGKPKPRAADKPQQLKMSFSEQHELKTIDDEVVALEGKVHAKEKEVEAAASDYTRLVPLTQELEDLKQQLDEKNDRWLYLNDLAERIGAQNTEK</sequence>
<dbReference type="SMART" id="SM00382">
    <property type="entry name" value="AAA"/>
    <property type="match status" value="2"/>
</dbReference>
<dbReference type="FunFam" id="3.40.50.300:FF:000183">
    <property type="entry name" value="ABC transporter ATP-binding protein yjjK"/>
    <property type="match status" value="1"/>
</dbReference>
<evidence type="ECO:0000259" key="14">
    <source>
        <dbReference type="PROSITE" id="PS50893"/>
    </source>
</evidence>
<dbReference type="InterPro" id="IPR017871">
    <property type="entry name" value="ABC_transporter-like_CS"/>
</dbReference>
<evidence type="ECO:0000256" key="7">
    <source>
        <dbReference type="ARBA" id="ARBA00022801"/>
    </source>
</evidence>
<dbReference type="GO" id="GO:0006417">
    <property type="term" value="P:regulation of translation"/>
    <property type="evidence" value="ECO:0007669"/>
    <property type="project" value="UniProtKB-KW"/>
</dbReference>
<keyword evidence="12" id="KW-0175">Coiled coil</keyword>
<dbReference type="GO" id="GO:0003677">
    <property type="term" value="F:DNA binding"/>
    <property type="evidence" value="ECO:0007669"/>
    <property type="project" value="InterPro"/>
</dbReference>
<evidence type="ECO:0000256" key="13">
    <source>
        <dbReference type="SAM" id="MobiDB-lite"/>
    </source>
</evidence>
<keyword evidence="9" id="KW-0810">Translation regulation</keyword>
<evidence type="ECO:0000256" key="3">
    <source>
        <dbReference type="ARBA" id="ARBA00022555"/>
    </source>
</evidence>
<dbReference type="InterPro" id="IPR037118">
    <property type="entry name" value="Val-tRNA_synth_C_sf"/>
</dbReference>
<dbReference type="InterPro" id="IPR032781">
    <property type="entry name" value="ABC_tran_Xtn"/>
</dbReference>
<dbReference type="RefSeq" id="WP_174192808.1">
    <property type="nucleotide sequence ID" value="NZ_CP046051.1"/>
</dbReference>
<keyword evidence="3" id="KW-0820">tRNA-binding</keyword>
<feature type="compositionally biased region" description="Basic and acidic residues" evidence="13">
    <location>
        <begin position="489"/>
        <end position="503"/>
    </location>
</feature>
<dbReference type="EMBL" id="CP046051">
    <property type="protein sequence ID" value="QKN23369.1"/>
    <property type="molecule type" value="Genomic_DNA"/>
</dbReference>
<evidence type="ECO:0000256" key="11">
    <source>
        <dbReference type="ARBA" id="ARBA00022917"/>
    </source>
</evidence>
<evidence type="ECO:0000313" key="16">
    <source>
        <dbReference type="Proteomes" id="UP000501316"/>
    </source>
</evidence>
<dbReference type="PANTHER" id="PTHR42855:SF1">
    <property type="entry name" value="ABC TRANSPORTER DOMAIN-CONTAINING PROTEIN"/>
    <property type="match status" value="1"/>
</dbReference>
<keyword evidence="6" id="KW-0547">Nucleotide-binding</keyword>
<proteinExistence type="inferred from homology"/>
<keyword evidence="8 15" id="KW-0067">ATP-binding</keyword>
<evidence type="ECO:0000256" key="2">
    <source>
        <dbReference type="ARBA" id="ARBA00022490"/>
    </source>
</evidence>
<feature type="domain" description="ABC transporter" evidence="14">
    <location>
        <begin position="3"/>
        <end position="217"/>
    </location>
</feature>
<evidence type="ECO:0000256" key="9">
    <source>
        <dbReference type="ARBA" id="ARBA00022845"/>
    </source>
</evidence>
<dbReference type="CDD" id="cd03221">
    <property type="entry name" value="ABCF_EF-3"/>
    <property type="match status" value="2"/>
</dbReference>
<evidence type="ECO:0000313" key="15">
    <source>
        <dbReference type="EMBL" id="QKN23369.1"/>
    </source>
</evidence>
<dbReference type="InterPro" id="IPR051309">
    <property type="entry name" value="ABCF_ATPase"/>
</dbReference>
<dbReference type="Gene3D" id="3.40.50.300">
    <property type="entry name" value="P-loop containing nucleotide triphosphate hydrolases"/>
    <property type="match status" value="2"/>
</dbReference>
<dbReference type="InterPro" id="IPR032524">
    <property type="entry name" value="ABC_tran_C"/>
</dbReference>
<keyword evidence="4" id="KW-0699">rRNA-binding</keyword>
<dbReference type="PROSITE" id="PS50893">
    <property type="entry name" value="ABC_TRANSPORTER_2"/>
    <property type="match status" value="2"/>
</dbReference>
<feature type="domain" description="ABC transporter" evidence="14">
    <location>
        <begin position="281"/>
        <end position="500"/>
    </location>
</feature>
<protein>
    <submittedName>
        <fullName evidence="15">ATP-binding cassette domain-containing protein</fullName>
    </submittedName>
</protein>
<gene>
    <name evidence="15" type="ORF">GJQ69_01980</name>
</gene>